<comment type="caution">
    <text evidence="3">The sequence shown here is derived from an EMBL/GenBank/DDBJ whole genome shotgun (WGS) entry which is preliminary data.</text>
</comment>
<proteinExistence type="predicted"/>
<feature type="domain" description="Retrovirus-related Pol polyprotein from transposon TNT 1-94-like beta-barrel" evidence="2">
    <location>
        <begin position="119"/>
        <end position="156"/>
    </location>
</feature>
<dbReference type="PANTHER" id="PTHR11439:SF509">
    <property type="entry name" value="RNA-DIRECTED DNA POLYMERASE"/>
    <property type="match status" value="1"/>
</dbReference>
<organism evidence="3">
    <name type="scientific">Tanacetum cinerariifolium</name>
    <name type="common">Dalmatian daisy</name>
    <name type="synonym">Chrysanthemum cinerariifolium</name>
    <dbReference type="NCBI Taxonomy" id="118510"/>
    <lineage>
        <taxon>Eukaryota</taxon>
        <taxon>Viridiplantae</taxon>
        <taxon>Streptophyta</taxon>
        <taxon>Embryophyta</taxon>
        <taxon>Tracheophyta</taxon>
        <taxon>Spermatophyta</taxon>
        <taxon>Magnoliopsida</taxon>
        <taxon>eudicotyledons</taxon>
        <taxon>Gunneridae</taxon>
        <taxon>Pentapetalae</taxon>
        <taxon>asterids</taxon>
        <taxon>campanulids</taxon>
        <taxon>Asterales</taxon>
        <taxon>Asteraceae</taxon>
        <taxon>Asteroideae</taxon>
        <taxon>Anthemideae</taxon>
        <taxon>Anthemidinae</taxon>
        <taxon>Tanacetum</taxon>
    </lineage>
</organism>
<name>A0A699IAD7_TANCI</name>
<evidence type="ECO:0000313" key="3">
    <source>
        <dbReference type="EMBL" id="GEZ33377.1"/>
    </source>
</evidence>
<dbReference type="PANTHER" id="PTHR11439">
    <property type="entry name" value="GAG-POL-RELATED RETROTRANSPOSON"/>
    <property type="match status" value="1"/>
</dbReference>
<dbReference type="Pfam" id="PF22936">
    <property type="entry name" value="Pol_BBD"/>
    <property type="match status" value="1"/>
</dbReference>
<evidence type="ECO:0000259" key="1">
    <source>
        <dbReference type="Pfam" id="PF07727"/>
    </source>
</evidence>
<evidence type="ECO:0000259" key="2">
    <source>
        <dbReference type="Pfam" id="PF22936"/>
    </source>
</evidence>
<reference evidence="3" key="1">
    <citation type="journal article" date="2019" name="Sci. Rep.">
        <title>Draft genome of Tanacetum cinerariifolium, the natural source of mosquito coil.</title>
        <authorList>
            <person name="Yamashiro T."/>
            <person name="Shiraishi A."/>
            <person name="Satake H."/>
            <person name="Nakayama K."/>
        </authorList>
    </citation>
    <scope>NUCLEOTIDE SEQUENCE</scope>
</reference>
<dbReference type="AlphaFoldDB" id="A0A699IAD7"/>
<feature type="domain" description="Reverse transcriptase Ty1/copia-type" evidence="1">
    <location>
        <begin position="300"/>
        <end position="354"/>
    </location>
</feature>
<protein>
    <submittedName>
        <fullName evidence="3">Uncharacterized mitochondrial protein AtMg00810-like</fullName>
    </submittedName>
</protein>
<dbReference type="InterPro" id="IPR054722">
    <property type="entry name" value="PolX-like_BBD"/>
</dbReference>
<dbReference type="InterPro" id="IPR013103">
    <property type="entry name" value="RVT_2"/>
</dbReference>
<sequence>MVSSLKLPILKKGEYILWTMKMEQYLAHTDYALWEVILNEGLNKGYDRFQRLLSLFEIHRAGIAEQPRIQEAGVEMLGIQGTEEEIMEKATDFALMAFTSNPSSSSRSNSEQALKNKGIVDSGCSRHMTGNKAYFTDYQEINNGGFVAFGSSREGKAAQRHLALVTKPHNKTPYELLNGRLPSKAFRVFNTKTRIVEENLHSKDDSGSKTVVESVKKEDQAYRDELDRLTSLEKEASDAVDSFSKEFEQGCMDQRGAAKVGSTNSFNTVSNLVNAVSTSGTFSAGGPSSSHHDAFIPDDMLLYMDVKSAFLYGIIEDEVYVSQPPGFIDLQFPKKVYKVEKALYGLHQALKAWKIPSVRTASTPIETQKPLVKDKEAANVDVHLYRSMIRSLMYLTTSRPDRMFAVCACSRFQVTPKLSYLHAVK</sequence>
<dbReference type="EMBL" id="BKCJ010266535">
    <property type="protein sequence ID" value="GEZ33377.1"/>
    <property type="molecule type" value="Genomic_DNA"/>
</dbReference>
<gene>
    <name evidence="3" type="ORF">Tci_505350</name>
</gene>
<dbReference type="Pfam" id="PF07727">
    <property type="entry name" value="RVT_2"/>
    <property type="match status" value="1"/>
</dbReference>
<accession>A0A699IAD7</accession>